<proteinExistence type="predicted"/>
<evidence type="ECO:0000313" key="1">
    <source>
        <dbReference type="EMBL" id="KAK1523767.1"/>
    </source>
</evidence>
<comment type="caution">
    <text evidence="1">The sequence shown here is derived from an EMBL/GenBank/DDBJ whole genome shotgun (WGS) entry which is preliminary data.</text>
</comment>
<name>A0AAJ0DYM8_9PEZI</name>
<dbReference type="RefSeq" id="XP_060311714.1">
    <property type="nucleotide sequence ID" value="XM_060457014.1"/>
</dbReference>
<protein>
    <submittedName>
        <fullName evidence="1">Uncharacterized protein</fullName>
    </submittedName>
</protein>
<dbReference type="EMBL" id="MOOE01000009">
    <property type="protein sequence ID" value="KAK1523767.1"/>
    <property type="molecule type" value="Genomic_DNA"/>
</dbReference>
<dbReference type="Proteomes" id="UP001240678">
    <property type="component" value="Unassembled WGS sequence"/>
</dbReference>
<dbReference type="AlphaFoldDB" id="A0AAJ0DYM8"/>
<gene>
    <name evidence="1" type="ORF">CCOS01_08854</name>
</gene>
<sequence>MSSFGSWLLSLCRYLQVPEYIGTTPAALLSLEYLTRKMMCASQACVSPLESYGGTWPTNTSYQRWMRRARLTRRNTRHDIAISSSAREPHEVLV</sequence>
<reference evidence="1 2" key="1">
    <citation type="submission" date="2016-10" db="EMBL/GenBank/DDBJ databases">
        <title>The genome sequence of Colletotrichum fioriniae PJ7.</title>
        <authorList>
            <person name="Baroncelli R."/>
        </authorList>
    </citation>
    <scope>NUCLEOTIDE SEQUENCE [LARGE SCALE GENOMIC DNA]</scope>
    <source>
        <strain evidence="1 2">IMI 309622</strain>
    </source>
</reference>
<dbReference type="GeneID" id="85340561"/>
<accession>A0AAJ0DYM8</accession>
<keyword evidence="2" id="KW-1185">Reference proteome</keyword>
<organism evidence="1 2">
    <name type="scientific">Colletotrichum costaricense</name>
    <dbReference type="NCBI Taxonomy" id="1209916"/>
    <lineage>
        <taxon>Eukaryota</taxon>
        <taxon>Fungi</taxon>
        <taxon>Dikarya</taxon>
        <taxon>Ascomycota</taxon>
        <taxon>Pezizomycotina</taxon>
        <taxon>Sordariomycetes</taxon>
        <taxon>Hypocreomycetidae</taxon>
        <taxon>Glomerellales</taxon>
        <taxon>Glomerellaceae</taxon>
        <taxon>Colletotrichum</taxon>
        <taxon>Colletotrichum acutatum species complex</taxon>
    </lineage>
</organism>
<evidence type="ECO:0000313" key="2">
    <source>
        <dbReference type="Proteomes" id="UP001240678"/>
    </source>
</evidence>